<sequence>MKKYMLFFALAVPFCSLLAQNFQGTWTGDLQVPGTTLPIVFHLKQDADKWLGTMDSPNQNAFGIPIQSVSVKGDSLFIEEKKMLMQYKGVLKNNQITGKFIQSNFSFDLVLQKSEQTVNAPLRPQTPQPPFAYQVQELQITNPDEDVVLSGTLTVPFNKKYPSLVILISGSGPQDRDETIFNHKPFAVIADYLTKQGYAVFRYDDRGTAASTGNFTAATSFNFASDANAVVNALYKRKDINAKKIGLLGHSEGGLIAGIVAAENPKVKFIISMAGPGVSGQEILMEQTYLVGKGAGLPETTLQKNKAINAELYKTIIAQDWTDFNTSAVVVAEQFKTINPSAASASTTEIINNIIPKNAQWFKTFLLTDPAFYYSQLNIPVLAINGENDIQVSHAQNLPALQATFKNKKSTVKSFPHLNHLFQTSKTQTVQEYNDLEETISPVVLQEIANWLKINKL</sequence>
<dbReference type="SUPFAM" id="SSF53474">
    <property type="entry name" value="alpha/beta-Hydrolases"/>
    <property type="match status" value="1"/>
</dbReference>
<organism evidence="3 4">
    <name type="scientific">Flavobacterium agricola</name>
    <dbReference type="NCBI Taxonomy" id="2870839"/>
    <lineage>
        <taxon>Bacteria</taxon>
        <taxon>Pseudomonadati</taxon>
        <taxon>Bacteroidota</taxon>
        <taxon>Flavobacteriia</taxon>
        <taxon>Flavobacteriales</taxon>
        <taxon>Flavobacteriaceae</taxon>
        <taxon>Flavobacterium</taxon>
    </lineage>
</organism>
<feature type="domain" description="AB hydrolase-1" evidence="2">
    <location>
        <begin position="182"/>
        <end position="423"/>
    </location>
</feature>
<dbReference type="Proteomes" id="UP001163328">
    <property type="component" value="Chromosome"/>
</dbReference>
<dbReference type="EMBL" id="CP081495">
    <property type="protein sequence ID" value="UYW00973.1"/>
    <property type="molecule type" value="Genomic_DNA"/>
</dbReference>
<keyword evidence="3" id="KW-0378">Hydrolase</keyword>
<evidence type="ECO:0000313" key="3">
    <source>
        <dbReference type="EMBL" id="UYW00973.1"/>
    </source>
</evidence>
<accession>A0ABY6M175</accession>
<evidence type="ECO:0000259" key="2">
    <source>
        <dbReference type="Pfam" id="PF00561"/>
    </source>
</evidence>
<dbReference type="RefSeq" id="WP_264433267.1">
    <property type="nucleotide sequence ID" value="NZ_CP081495.1"/>
</dbReference>
<proteinExistence type="predicted"/>
<evidence type="ECO:0000313" key="4">
    <source>
        <dbReference type="Proteomes" id="UP001163328"/>
    </source>
</evidence>
<name>A0ABY6M175_9FLAO</name>
<feature type="signal peptide" evidence="1">
    <location>
        <begin position="1"/>
        <end position="19"/>
    </location>
</feature>
<dbReference type="InterPro" id="IPR029058">
    <property type="entry name" value="AB_hydrolase_fold"/>
</dbReference>
<gene>
    <name evidence="3" type="ORF">K5I29_10785</name>
</gene>
<evidence type="ECO:0000256" key="1">
    <source>
        <dbReference type="SAM" id="SignalP"/>
    </source>
</evidence>
<dbReference type="PANTHER" id="PTHR43265">
    <property type="entry name" value="ESTERASE ESTD"/>
    <property type="match status" value="1"/>
</dbReference>
<dbReference type="InterPro" id="IPR053145">
    <property type="entry name" value="AB_hydrolase_Est10"/>
</dbReference>
<dbReference type="GO" id="GO:0016787">
    <property type="term" value="F:hydrolase activity"/>
    <property type="evidence" value="ECO:0007669"/>
    <property type="project" value="UniProtKB-KW"/>
</dbReference>
<feature type="chain" id="PRO_5047076504" evidence="1">
    <location>
        <begin position="20"/>
        <end position="457"/>
    </location>
</feature>
<keyword evidence="4" id="KW-1185">Reference proteome</keyword>
<dbReference type="PANTHER" id="PTHR43265:SF1">
    <property type="entry name" value="ESTERASE ESTD"/>
    <property type="match status" value="1"/>
</dbReference>
<dbReference type="Pfam" id="PF00561">
    <property type="entry name" value="Abhydrolase_1"/>
    <property type="match status" value="1"/>
</dbReference>
<keyword evidence="1" id="KW-0732">Signal</keyword>
<protein>
    <submittedName>
        <fullName evidence="3">Alpha/beta hydrolase</fullName>
    </submittedName>
</protein>
<dbReference type="Gene3D" id="3.40.50.1820">
    <property type="entry name" value="alpha/beta hydrolase"/>
    <property type="match status" value="1"/>
</dbReference>
<dbReference type="InterPro" id="IPR000073">
    <property type="entry name" value="AB_hydrolase_1"/>
</dbReference>
<reference evidence="3" key="1">
    <citation type="submission" date="2021-08" db="EMBL/GenBank/DDBJ databases">
        <title>Flavobacterium sp. strain CC-SYL302.</title>
        <authorList>
            <person name="Lin S.-Y."/>
            <person name="Lee T.-H."/>
            <person name="Young C.-C."/>
        </authorList>
    </citation>
    <scope>NUCLEOTIDE SEQUENCE</scope>
    <source>
        <strain evidence="3">CC-SYL302</strain>
    </source>
</reference>